<evidence type="ECO:0000313" key="10">
    <source>
        <dbReference type="EMBL" id="KAK0592618.1"/>
    </source>
</evidence>
<dbReference type="GO" id="GO:0004190">
    <property type="term" value="F:aspartic-type endopeptidase activity"/>
    <property type="evidence" value="ECO:0007669"/>
    <property type="project" value="UniProtKB-KW"/>
</dbReference>
<feature type="compositionally biased region" description="Gly residues" evidence="7">
    <location>
        <begin position="1"/>
        <end position="12"/>
    </location>
</feature>
<dbReference type="InterPro" id="IPR001878">
    <property type="entry name" value="Znf_CCHC"/>
</dbReference>
<dbReference type="GO" id="GO:0003676">
    <property type="term" value="F:nucleic acid binding"/>
    <property type="evidence" value="ECO:0007669"/>
    <property type="project" value="InterPro"/>
</dbReference>
<organism evidence="10 11">
    <name type="scientific">Acer saccharum</name>
    <name type="common">Sugar maple</name>
    <dbReference type="NCBI Taxonomy" id="4024"/>
    <lineage>
        <taxon>Eukaryota</taxon>
        <taxon>Viridiplantae</taxon>
        <taxon>Streptophyta</taxon>
        <taxon>Embryophyta</taxon>
        <taxon>Tracheophyta</taxon>
        <taxon>Spermatophyta</taxon>
        <taxon>Magnoliopsida</taxon>
        <taxon>eudicotyledons</taxon>
        <taxon>Gunneridae</taxon>
        <taxon>Pentapetalae</taxon>
        <taxon>rosids</taxon>
        <taxon>malvids</taxon>
        <taxon>Sapindales</taxon>
        <taxon>Sapindaceae</taxon>
        <taxon>Hippocastanoideae</taxon>
        <taxon>Acereae</taxon>
        <taxon>Acer</taxon>
    </lineage>
</organism>
<proteinExistence type="predicted"/>
<evidence type="ECO:0000313" key="11">
    <source>
        <dbReference type="Proteomes" id="UP001168877"/>
    </source>
</evidence>
<evidence type="ECO:0000256" key="3">
    <source>
        <dbReference type="ARBA" id="ARBA00022750"/>
    </source>
</evidence>
<dbReference type="InterPro" id="IPR036397">
    <property type="entry name" value="RNaseH_sf"/>
</dbReference>
<evidence type="ECO:0000256" key="4">
    <source>
        <dbReference type="ARBA" id="ARBA00022801"/>
    </source>
</evidence>
<feature type="coiled-coil region" evidence="6">
    <location>
        <begin position="418"/>
        <end position="459"/>
    </location>
</feature>
<comment type="caution">
    <text evidence="10">The sequence shown here is derived from an EMBL/GenBank/DDBJ whole genome shotgun (WGS) entry which is preliminary data.</text>
</comment>
<dbReference type="SUPFAM" id="SSF53098">
    <property type="entry name" value="Ribonuclease H-like"/>
    <property type="match status" value="1"/>
</dbReference>
<feature type="region of interest" description="Disordered" evidence="7">
    <location>
        <begin position="327"/>
        <end position="348"/>
    </location>
</feature>
<dbReference type="Pfam" id="PF00665">
    <property type="entry name" value="rve"/>
    <property type="match status" value="1"/>
</dbReference>
<accession>A0AA39VVK5</accession>
<feature type="compositionally biased region" description="Basic and acidic residues" evidence="7">
    <location>
        <begin position="277"/>
        <end position="292"/>
    </location>
</feature>
<dbReference type="InterPro" id="IPR039537">
    <property type="entry name" value="Retrotran_Ty1/copia-like"/>
</dbReference>
<evidence type="ECO:0000256" key="6">
    <source>
        <dbReference type="SAM" id="Coils"/>
    </source>
</evidence>
<dbReference type="Pfam" id="PF14223">
    <property type="entry name" value="Retrotran_gag_2"/>
    <property type="match status" value="1"/>
</dbReference>
<dbReference type="CDD" id="cd09272">
    <property type="entry name" value="RNase_HI_RT_Ty1"/>
    <property type="match status" value="1"/>
</dbReference>
<feature type="compositionally biased region" description="Acidic residues" evidence="7">
    <location>
        <begin position="373"/>
        <end position="385"/>
    </location>
</feature>
<dbReference type="GO" id="GO:0015074">
    <property type="term" value="P:DNA integration"/>
    <property type="evidence" value="ECO:0007669"/>
    <property type="project" value="InterPro"/>
</dbReference>
<dbReference type="InterPro" id="IPR057670">
    <property type="entry name" value="SH3_retrovirus"/>
</dbReference>
<evidence type="ECO:0000256" key="1">
    <source>
        <dbReference type="ARBA" id="ARBA00022670"/>
    </source>
</evidence>
<dbReference type="InterPro" id="IPR013103">
    <property type="entry name" value="RVT_2"/>
</dbReference>
<dbReference type="Pfam" id="PF22936">
    <property type="entry name" value="Pol_BBD"/>
    <property type="match status" value="1"/>
</dbReference>
<keyword evidence="1" id="KW-0645">Protease</keyword>
<dbReference type="PANTHER" id="PTHR42648:SF21">
    <property type="entry name" value="CYSTEINE-RICH RLK (RECEPTOR-LIKE PROTEIN KINASE) 8"/>
    <property type="match status" value="1"/>
</dbReference>
<feature type="region of interest" description="Disordered" evidence="7">
    <location>
        <begin position="527"/>
        <end position="590"/>
    </location>
</feature>
<feature type="region of interest" description="Disordered" evidence="7">
    <location>
        <begin position="1"/>
        <end position="20"/>
    </location>
</feature>
<dbReference type="SUPFAM" id="SSF57756">
    <property type="entry name" value="Retrovirus zinc finger-like domains"/>
    <property type="match status" value="1"/>
</dbReference>
<keyword evidence="4" id="KW-0378">Hydrolase</keyword>
<feature type="compositionally biased region" description="Basic and acidic residues" evidence="7">
    <location>
        <begin position="238"/>
        <end position="248"/>
    </location>
</feature>
<evidence type="ECO:0008006" key="12">
    <source>
        <dbReference type="Google" id="ProtNLM"/>
    </source>
</evidence>
<evidence type="ECO:0000259" key="9">
    <source>
        <dbReference type="PROSITE" id="PS50994"/>
    </source>
</evidence>
<dbReference type="PANTHER" id="PTHR42648">
    <property type="entry name" value="TRANSPOSASE, PUTATIVE-RELATED"/>
    <property type="match status" value="1"/>
</dbReference>
<protein>
    <recommendedName>
        <fullName evidence="12">Gag-pol polyprotein</fullName>
    </recommendedName>
</protein>
<dbReference type="SMART" id="SM00343">
    <property type="entry name" value="ZnF_C2HC"/>
    <property type="match status" value="2"/>
</dbReference>
<evidence type="ECO:0000256" key="2">
    <source>
        <dbReference type="ARBA" id="ARBA00022723"/>
    </source>
</evidence>
<keyword evidence="3" id="KW-0064">Aspartyl protease</keyword>
<dbReference type="Proteomes" id="UP001168877">
    <property type="component" value="Unassembled WGS sequence"/>
</dbReference>
<dbReference type="PROSITE" id="PS50994">
    <property type="entry name" value="INTEGRASE"/>
    <property type="match status" value="1"/>
</dbReference>
<dbReference type="GO" id="GO:0006508">
    <property type="term" value="P:proteolysis"/>
    <property type="evidence" value="ECO:0007669"/>
    <property type="project" value="UniProtKB-KW"/>
</dbReference>
<keyword evidence="2" id="KW-0479">Metal-binding</keyword>
<feature type="region of interest" description="Disordered" evidence="7">
    <location>
        <begin position="219"/>
        <end position="248"/>
    </location>
</feature>
<evidence type="ECO:0000259" key="8">
    <source>
        <dbReference type="PROSITE" id="PS50158"/>
    </source>
</evidence>
<sequence length="1813" mass="205941">MSGNGGNGGGHEGASSTRPPLLTGLNYSQWKGKMESYICQIHDRAWMAVEDGYDLPMMTPAGGGQDVLKPKAQWNAQEFEASKWNRKAMHAIMCAMDENQYKLIQNTQIAKVAWDILQVAHEGTEVVKESKLQVLQTQFELLRMGEDECFNDFEIKLMDIVNQSHQLGDPYSDRRVKQKIMRSLPDRFESKVTAIEENSGYMDMKPSEVIGRLLAYESRKAPSNTTPPKKSKGIALKASKDEKEAKHESDEDLALFVKRFNKVMGFKKKKGFGSRGQDLKKKSSFKKFEPRQERTERKGVRCFECGGIGHFAPECANHNERKKGKVMAATWSGSSDGSNEEDESSSEEELMANFLAFASSHKSKSASEKEDLSQEEIDSSEEESDSSSNSKKKFVEQKVLAKYHAEFNDLALKSTRKIERLREENLELSAHNDHLSEQVERLKRREDKLIEELDLSKRSEEGLKRELVEAKGSLARIDSSTKKLDHLLGVGNSPSDKRGLGYEDGKKISTSNKTIFVKSLKNEETSFVQPPKKKLEIGQSSNAQVKMGPRRKTQAQPPKVPQANTPPKLAHKGKRPIMQPQAWKQPRPVQQRRWIEPSYPQRHGRTQRRGMIPFFIPICHFCGCDGHIRPNCFQYIKMCRKQSMIEKRKNRAKMHVSRNENVDLHDPRNSRAHVPKATKKAKIVAKWIRKNENVCHVAQIALKANSSNFWYLDSGCSRHMTGNKSFFETLVMEEGGNVTFGDGSKRNVVGKGTISVPGLPSLSNALFVDGLKANLISISHLSDEGYSVLFSKDYCSILKPDGQTLLKGMRSSDNCYCLEARIVSNHVSMDEQIELWHERLGHMNFRDLRTLGKFNCVRGLPKLGKKANGICGSCQQGKQTKSMHKKGKYLTTKEPLELLHMDLMGPMQTESLGGKRYIFVCVDDFSRFTWTYFLREKSETFDKFKMLCTKLQNEMNSNIRSIKRIRSDHGREFENATFETFCNGLGISHEFSAPRTPQQNGVVERKNRVLQEMARVMLLSNNVPRNLWAEAINTACYIGNRVFLRPGTRNTSYELWKGKRPNVSYFHTFGSKCYILNDRDQLGKFDAKSDEGIFIGYALNSRAYRVFNLKTLSVMESSNVVFDDTRLKSNDHEEEVIFSDDSPLEKVVVSPNVGTSNVNNDGTQPIDRVPLLDSKEPAPWVRKLHDKEDIIGEVNEGVRTRRQLANLISYTCYTSQIEPKKVEEALNDEFWVLAMQEELSQFERNEVWTLVPRPKTTNVIGTKWIFRNKSDEDGNIVRNKARLVAQGYSQIEGIDFEETFAPVARLESIRLLLSISCVHKFKLHQMDVKSAFLNGFLQEEVFVEQPKGFVDAHHPNHVYRLKKALYGLKQAPRAWYERLTQFLVDNNYTRGSVDKTLFIKRDNDELFIAQIYVDDIVFGSTNNTKVQQFVDVMSLEFEMSLVGELSYFLGLQIRQMHDGIFITQAKYAKNLVKKFGLEKAKHCDTPMSTTLKLSKDVSGKSVEQTLYRGMIGSLLYLTASRPDISFSVGVCARYQADPKESHLSSVKRIIRYVNGTSNYGIWYSFDTNASLVGFSDADWAGNCDDRKSTSGGCFFLGNNLVSWFCKKQNSISLSTAEVEYIAAGSGCTQLLWMKQMLVDYGFNQGTLTLFCDNMSAINISKNPVQHSRTKHIDIRHHFIRELVENKCIVLEHGYIFGTVRWSTSAGRPAPLTGANRPVVRRWSCAGVDQRRPPAPIAQYGAAGLALVAAPDVQRSSQNWLVRWSCAGPPAQVHQRTEYFSGEFSKRPHFTYGLYIYANLILGHSQEFLFMLHT</sequence>
<name>A0AA39VVK5_ACESA</name>
<dbReference type="Pfam" id="PF25597">
    <property type="entry name" value="SH3_retrovirus"/>
    <property type="match status" value="1"/>
</dbReference>
<dbReference type="Gene3D" id="3.30.420.10">
    <property type="entry name" value="Ribonuclease H-like superfamily/Ribonuclease H"/>
    <property type="match status" value="1"/>
</dbReference>
<dbReference type="InterPro" id="IPR054722">
    <property type="entry name" value="PolX-like_BBD"/>
</dbReference>
<dbReference type="GO" id="GO:0008270">
    <property type="term" value="F:zinc ion binding"/>
    <property type="evidence" value="ECO:0007669"/>
    <property type="project" value="UniProtKB-KW"/>
</dbReference>
<dbReference type="InterPro" id="IPR001584">
    <property type="entry name" value="Integrase_cat-core"/>
</dbReference>
<dbReference type="InterPro" id="IPR036875">
    <property type="entry name" value="Znf_CCHC_sf"/>
</dbReference>
<gene>
    <name evidence="10" type="ORF">LWI29_022369</name>
</gene>
<reference evidence="10" key="1">
    <citation type="journal article" date="2022" name="Plant J.">
        <title>Strategies of tolerance reflected in two North American maple genomes.</title>
        <authorList>
            <person name="McEvoy S.L."/>
            <person name="Sezen U.U."/>
            <person name="Trouern-Trend A."/>
            <person name="McMahon S.M."/>
            <person name="Schaberg P.G."/>
            <person name="Yang J."/>
            <person name="Wegrzyn J.L."/>
            <person name="Swenson N.G."/>
        </authorList>
    </citation>
    <scope>NUCLEOTIDE SEQUENCE</scope>
    <source>
        <strain evidence="10">NS2018</strain>
    </source>
</reference>
<dbReference type="Pfam" id="PF13976">
    <property type="entry name" value="gag_pre-integrs"/>
    <property type="match status" value="1"/>
</dbReference>
<feature type="compositionally biased region" description="Acidic residues" evidence="7">
    <location>
        <begin position="338"/>
        <end position="348"/>
    </location>
</feature>
<keyword evidence="5" id="KW-0862">Zinc</keyword>
<dbReference type="InterPro" id="IPR043502">
    <property type="entry name" value="DNA/RNA_pol_sf"/>
</dbReference>
<keyword evidence="11" id="KW-1185">Reference proteome</keyword>
<feature type="domain" description="CCHC-type" evidence="8">
    <location>
        <begin position="301"/>
        <end position="315"/>
    </location>
</feature>
<feature type="region of interest" description="Disordered" evidence="7">
    <location>
        <begin position="365"/>
        <end position="391"/>
    </location>
</feature>
<dbReference type="SUPFAM" id="SSF56672">
    <property type="entry name" value="DNA/RNA polymerases"/>
    <property type="match status" value="1"/>
</dbReference>
<reference evidence="10" key="2">
    <citation type="submission" date="2023-06" db="EMBL/GenBank/DDBJ databases">
        <authorList>
            <person name="Swenson N.G."/>
            <person name="Wegrzyn J.L."/>
            <person name="Mcevoy S.L."/>
        </authorList>
    </citation>
    <scope>NUCLEOTIDE SEQUENCE</scope>
    <source>
        <strain evidence="10">NS2018</strain>
        <tissue evidence="10">Leaf</tissue>
    </source>
</reference>
<keyword evidence="6" id="KW-0175">Coiled coil</keyword>
<dbReference type="Pfam" id="PF07727">
    <property type="entry name" value="RVT_2"/>
    <property type="match status" value="1"/>
</dbReference>
<dbReference type="EMBL" id="JAUESC010000380">
    <property type="protein sequence ID" value="KAK0592618.1"/>
    <property type="molecule type" value="Genomic_DNA"/>
</dbReference>
<feature type="region of interest" description="Disordered" evidence="7">
    <location>
        <begin position="270"/>
        <end position="292"/>
    </location>
</feature>
<feature type="domain" description="Integrase catalytic" evidence="9">
    <location>
        <begin position="891"/>
        <end position="1060"/>
    </location>
</feature>
<dbReference type="PROSITE" id="PS50158">
    <property type="entry name" value="ZF_CCHC"/>
    <property type="match status" value="1"/>
</dbReference>
<keyword evidence="5" id="KW-0863">Zinc-finger</keyword>
<dbReference type="InterPro" id="IPR025724">
    <property type="entry name" value="GAG-pre-integrase_dom"/>
</dbReference>
<evidence type="ECO:0000256" key="7">
    <source>
        <dbReference type="SAM" id="MobiDB-lite"/>
    </source>
</evidence>
<evidence type="ECO:0000256" key="5">
    <source>
        <dbReference type="PROSITE-ProRule" id="PRU00047"/>
    </source>
</evidence>
<dbReference type="InterPro" id="IPR012337">
    <property type="entry name" value="RNaseH-like_sf"/>
</dbReference>